<comment type="caution">
    <text evidence="2">The sequence shown here is derived from an EMBL/GenBank/DDBJ whole genome shotgun (WGS) entry which is preliminary data.</text>
</comment>
<dbReference type="AlphaFoldDB" id="A0AAW1UR05"/>
<evidence type="ECO:0000313" key="3">
    <source>
        <dbReference type="Proteomes" id="UP001431783"/>
    </source>
</evidence>
<keyword evidence="1" id="KW-0732">Signal</keyword>
<dbReference type="EMBL" id="JARQZJ010000091">
    <property type="protein sequence ID" value="KAK9883633.1"/>
    <property type="molecule type" value="Genomic_DNA"/>
</dbReference>
<keyword evidence="3" id="KW-1185">Reference proteome</keyword>
<feature type="signal peptide" evidence="1">
    <location>
        <begin position="1"/>
        <end position="19"/>
    </location>
</feature>
<sequence>MGKYAALLVLTIILLGCDCAKQCEKCTSSDTRSPCRYGTTFLIDRDIDCPSGKSTCFQMSYIVKCNGALVFKRGCDDENFCNVQRGRQDIDLRQCKQCNDEYCNTGTTTF</sequence>
<evidence type="ECO:0000256" key="1">
    <source>
        <dbReference type="SAM" id="SignalP"/>
    </source>
</evidence>
<reference evidence="2 3" key="1">
    <citation type="submission" date="2023-03" db="EMBL/GenBank/DDBJ databases">
        <title>Genome insight into feeding habits of ladybird beetles.</title>
        <authorList>
            <person name="Li H.-S."/>
            <person name="Huang Y.-H."/>
            <person name="Pang H."/>
        </authorList>
    </citation>
    <scope>NUCLEOTIDE SEQUENCE [LARGE SCALE GENOMIC DNA]</scope>
    <source>
        <strain evidence="2">SYSU_2023b</strain>
        <tissue evidence="2">Whole body</tissue>
    </source>
</reference>
<protein>
    <submittedName>
        <fullName evidence="2">Uncharacterized protein</fullName>
    </submittedName>
</protein>
<organism evidence="2 3">
    <name type="scientific">Henosepilachna vigintioctopunctata</name>
    <dbReference type="NCBI Taxonomy" id="420089"/>
    <lineage>
        <taxon>Eukaryota</taxon>
        <taxon>Metazoa</taxon>
        <taxon>Ecdysozoa</taxon>
        <taxon>Arthropoda</taxon>
        <taxon>Hexapoda</taxon>
        <taxon>Insecta</taxon>
        <taxon>Pterygota</taxon>
        <taxon>Neoptera</taxon>
        <taxon>Endopterygota</taxon>
        <taxon>Coleoptera</taxon>
        <taxon>Polyphaga</taxon>
        <taxon>Cucujiformia</taxon>
        <taxon>Coccinelloidea</taxon>
        <taxon>Coccinellidae</taxon>
        <taxon>Epilachninae</taxon>
        <taxon>Epilachnini</taxon>
        <taxon>Henosepilachna</taxon>
    </lineage>
</organism>
<evidence type="ECO:0000313" key="2">
    <source>
        <dbReference type="EMBL" id="KAK9883633.1"/>
    </source>
</evidence>
<proteinExistence type="predicted"/>
<dbReference type="PROSITE" id="PS51257">
    <property type="entry name" value="PROKAR_LIPOPROTEIN"/>
    <property type="match status" value="1"/>
</dbReference>
<accession>A0AAW1UR05</accession>
<name>A0AAW1UR05_9CUCU</name>
<gene>
    <name evidence="2" type="ORF">WA026_001803</name>
</gene>
<feature type="chain" id="PRO_5043542248" evidence="1">
    <location>
        <begin position="20"/>
        <end position="110"/>
    </location>
</feature>
<dbReference type="Proteomes" id="UP001431783">
    <property type="component" value="Unassembled WGS sequence"/>
</dbReference>